<comment type="caution">
    <text evidence="2">The sequence shown here is derived from an EMBL/GenBank/DDBJ whole genome shotgun (WGS) entry which is preliminary data.</text>
</comment>
<organism evidence="2 3">
    <name type="scientific">Caenorhabditis angaria</name>
    <dbReference type="NCBI Taxonomy" id="860376"/>
    <lineage>
        <taxon>Eukaryota</taxon>
        <taxon>Metazoa</taxon>
        <taxon>Ecdysozoa</taxon>
        <taxon>Nematoda</taxon>
        <taxon>Chromadorea</taxon>
        <taxon>Rhabditida</taxon>
        <taxon>Rhabditina</taxon>
        <taxon>Rhabditomorpha</taxon>
        <taxon>Rhabditoidea</taxon>
        <taxon>Rhabditidae</taxon>
        <taxon>Peloderinae</taxon>
        <taxon>Caenorhabditis</taxon>
    </lineage>
</organism>
<feature type="compositionally biased region" description="Acidic residues" evidence="1">
    <location>
        <begin position="243"/>
        <end position="254"/>
    </location>
</feature>
<reference evidence="2" key="1">
    <citation type="submission" date="2022-11" db="EMBL/GenBank/DDBJ databases">
        <authorList>
            <person name="Kikuchi T."/>
        </authorList>
    </citation>
    <scope>NUCLEOTIDE SEQUENCE</scope>
    <source>
        <strain evidence="2">PS1010</strain>
    </source>
</reference>
<keyword evidence="3" id="KW-1185">Reference proteome</keyword>
<proteinExistence type="predicted"/>
<feature type="region of interest" description="Disordered" evidence="1">
    <location>
        <begin position="237"/>
        <end position="256"/>
    </location>
</feature>
<protein>
    <recommendedName>
        <fullName evidence="4">Ubiquitin-like protease family profile domain-containing protein</fullName>
    </recommendedName>
</protein>
<dbReference type="EMBL" id="CANHGI010000004">
    <property type="protein sequence ID" value="CAI5447937.1"/>
    <property type="molecule type" value="Genomic_DNA"/>
</dbReference>
<evidence type="ECO:0000313" key="2">
    <source>
        <dbReference type="EMBL" id="CAI5447937.1"/>
    </source>
</evidence>
<evidence type="ECO:0008006" key="4">
    <source>
        <dbReference type="Google" id="ProtNLM"/>
    </source>
</evidence>
<name>A0A9P1IPT0_9PELO</name>
<dbReference type="InterPro" id="IPR038765">
    <property type="entry name" value="Papain-like_cys_pep_sf"/>
</dbReference>
<dbReference type="OrthoDB" id="5825090at2759"/>
<evidence type="ECO:0000313" key="3">
    <source>
        <dbReference type="Proteomes" id="UP001152747"/>
    </source>
</evidence>
<dbReference type="SUPFAM" id="SSF54001">
    <property type="entry name" value="Cysteine proteinases"/>
    <property type="match status" value="1"/>
</dbReference>
<dbReference type="AlphaFoldDB" id="A0A9P1IPT0"/>
<dbReference type="Gene3D" id="3.40.395.10">
    <property type="entry name" value="Adenoviral Proteinase, Chain A"/>
    <property type="match status" value="1"/>
</dbReference>
<sequence>MQTEIFTNENENDDLIYGEPLHDDVINTFCDKLQAVCPKKIDGLLAIQAVMCEPECVAKNVKGENEAIQIFYDRARVHYVMVYFKPSSDQIMFYDSYQRNPYILDEVLENIQCYFSHLFEDQSFEIGVDLNFEQQNDTFSCGYRAIGAVLDLARGLNPANQVYSRRAIFNFIRDVINEKNPDWEMFLNADIHRGEAETLEENIHRIIISPEEPEEPELPSITMSTLSTTSLESLRTEAGIEEHIEEPEKEEEEKYEEKEIEQEKVQGLFGFAALKKWLWNL</sequence>
<accession>A0A9P1IPT0</accession>
<gene>
    <name evidence="2" type="ORF">CAMP_LOCUS10574</name>
</gene>
<dbReference type="Proteomes" id="UP001152747">
    <property type="component" value="Unassembled WGS sequence"/>
</dbReference>
<evidence type="ECO:0000256" key="1">
    <source>
        <dbReference type="SAM" id="MobiDB-lite"/>
    </source>
</evidence>